<evidence type="ECO:0000313" key="4">
    <source>
        <dbReference type="EMBL" id="OMO82158.1"/>
    </source>
</evidence>
<keyword evidence="5" id="KW-1185">Reference proteome</keyword>
<evidence type="ECO:0000256" key="2">
    <source>
        <dbReference type="ARBA" id="ARBA00022801"/>
    </source>
</evidence>
<dbReference type="InterPro" id="IPR002562">
    <property type="entry name" value="3'-5'_exonuclease_dom"/>
</dbReference>
<dbReference type="AlphaFoldDB" id="A0A1R3IHT4"/>
<organism evidence="4 5">
    <name type="scientific">Corchorus olitorius</name>
    <dbReference type="NCBI Taxonomy" id="93759"/>
    <lineage>
        <taxon>Eukaryota</taxon>
        <taxon>Viridiplantae</taxon>
        <taxon>Streptophyta</taxon>
        <taxon>Embryophyta</taxon>
        <taxon>Tracheophyta</taxon>
        <taxon>Spermatophyta</taxon>
        <taxon>Magnoliopsida</taxon>
        <taxon>eudicotyledons</taxon>
        <taxon>Gunneridae</taxon>
        <taxon>Pentapetalae</taxon>
        <taxon>rosids</taxon>
        <taxon>malvids</taxon>
        <taxon>Malvales</taxon>
        <taxon>Malvaceae</taxon>
        <taxon>Grewioideae</taxon>
        <taxon>Apeibeae</taxon>
        <taxon>Corchorus</taxon>
    </lineage>
</organism>
<dbReference type="GO" id="GO:0006139">
    <property type="term" value="P:nucleobase-containing compound metabolic process"/>
    <property type="evidence" value="ECO:0007669"/>
    <property type="project" value="InterPro"/>
</dbReference>
<proteinExistence type="predicted"/>
<dbReference type="FunFam" id="3.30.420.10:FF:000054">
    <property type="entry name" value="Werner Syndrome-like exonuclease"/>
    <property type="match status" value="1"/>
</dbReference>
<keyword evidence="1" id="KW-0540">Nuclease</keyword>
<accession>A0A1R3IHT4</accession>
<protein>
    <recommendedName>
        <fullName evidence="3">3'-5' exonuclease domain-containing protein</fullName>
    </recommendedName>
</protein>
<dbReference type="GO" id="GO:0005737">
    <property type="term" value="C:cytoplasm"/>
    <property type="evidence" value="ECO:0007669"/>
    <property type="project" value="TreeGrafter"/>
</dbReference>
<dbReference type="PANTHER" id="PTHR13620:SF121">
    <property type="entry name" value="EMB|CAB82946.1-RELATED"/>
    <property type="match status" value="1"/>
</dbReference>
<evidence type="ECO:0000313" key="5">
    <source>
        <dbReference type="Proteomes" id="UP000187203"/>
    </source>
</evidence>
<dbReference type="InterPro" id="IPR051132">
    <property type="entry name" value="3-5_Exonuclease_domain"/>
</dbReference>
<evidence type="ECO:0000259" key="3">
    <source>
        <dbReference type="SMART" id="SM00474"/>
    </source>
</evidence>
<evidence type="ECO:0000256" key="1">
    <source>
        <dbReference type="ARBA" id="ARBA00022722"/>
    </source>
</evidence>
<reference evidence="5" key="1">
    <citation type="submission" date="2013-09" db="EMBL/GenBank/DDBJ databases">
        <title>Corchorus olitorius genome sequencing.</title>
        <authorList>
            <person name="Alam M."/>
            <person name="Haque M.S."/>
            <person name="Islam M.S."/>
            <person name="Emdad E.M."/>
            <person name="Islam M.M."/>
            <person name="Ahmed B."/>
            <person name="Halim A."/>
            <person name="Hossen Q.M.M."/>
            <person name="Hossain M.Z."/>
            <person name="Ahmed R."/>
            <person name="Khan M.M."/>
            <person name="Islam R."/>
            <person name="Rashid M.M."/>
            <person name="Khan S.A."/>
            <person name="Rahman M.S."/>
            <person name="Alam M."/>
            <person name="Yahiya A.S."/>
            <person name="Khan M.S."/>
            <person name="Azam M.S."/>
            <person name="Haque T."/>
            <person name="Lashkar M.Z.H."/>
            <person name="Akhand A.I."/>
            <person name="Morshed G."/>
            <person name="Roy S."/>
            <person name="Uddin K.S."/>
            <person name="Rabeya T."/>
            <person name="Hossain A.S."/>
            <person name="Chowdhury A."/>
            <person name="Snigdha A.R."/>
            <person name="Mortoza M.S."/>
            <person name="Matin S.A."/>
            <person name="Hoque S.M.E."/>
            <person name="Islam M.K."/>
            <person name="Roy D.K."/>
            <person name="Haider R."/>
            <person name="Moosa M.M."/>
            <person name="Elias S.M."/>
            <person name="Hasan A.M."/>
            <person name="Jahan S."/>
            <person name="Shafiuddin M."/>
            <person name="Mahmood N."/>
            <person name="Shommy N.S."/>
        </authorList>
    </citation>
    <scope>NUCLEOTIDE SEQUENCE [LARGE SCALE GENOMIC DNA]</scope>
    <source>
        <strain evidence="5">cv. O-4</strain>
    </source>
</reference>
<feature type="domain" description="3'-5' exonuclease" evidence="3">
    <location>
        <begin position="24"/>
        <end position="204"/>
    </location>
</feature>
<dbReference type="PANTHER" id="PTHR13620">
    <property type="entry name" value="3-5 EXONUCLEASE"/>
    <property type="match status" value="1"/>
</dbReference>
<dbReference type="STRING" id="93759.A0A1R3IHT4"/>
<dbReference type="Proteomes" id="UP000187203">
    <property type="component" value="Unassembled WGS sequence"/>
</dbReference>
<dbReference type="GO" id="GO:0008408">
    <property type="term" value="F:3'-5' exonuclease activity"/>
    <property type="evidence" value="ECO:0007669"/>
    <property type="project" value="InterPro"/>
</dbReference>
<gene>
    <name evidence="4" type="ORF">COLO4_23199</name>
</gene>
<dbReference type="SUPFAM" id="SSF53098">
    <property type="entry name" value="Ribonuclease H-like"/>
    <property type="match status" value="1"/>
</dbReference>
<name>A0A1R3IHT4_9ROSI</name>
<dbReference type="CDD" id="cd06141">
    <property type="entry name" value="WRN_exo"/>
    <property type="match status" value="1"/>
</dbReference>
<dbReference type="Pfam" id="PF01612">
    <property type="entry name" value="DNA_pol_A_exo1"/>
    <property type="match status" value="1"/>
</dbReference>
<dbReference type="InterPro" id="IPR012337">
    <property type="entry name" value="RNaseH-like_sf"/>
</dbReference>
<keyword evidence="2" id="KW-0378">Hydrolase</keyword>
<dbReference type="InterPro" id="IPR036397">
    <property type="entry name" value="RNaseH_sf"/>
</dbReference>
<dbReference type="EMBL" id="AWUE01018169">
    <property type="protein sequence ID" value="OMO82158.1"/>
    <property type="molecule type" value="Genomic_DNA"/>
</dbReference>
<dbReference type="GO" id="GO:0003676">
    <property type="term" value="F:nucleic acid binding"/>
    <property type="evidence" value="ECO:0007669"/>
    <property type="project" value="InterPro"/>
</dbReference>
<comment type="caution">
    <text evidence="4">The sequence shown here is derived from an EMBL/GenBank/DDBJ whole genome shotgun (WGS) entry which is preliminary data.</text>
</comment>
<dbReference type="OrthoDB" id="446462at2759"/>
<dbReference type="SMART" id="SM00474">
    <property type="entry name" value="35EXOc"/>
    <property type="match status" value="1"/>
</dbReference>
<dbReference type="GO" id="GO:0005634">
    <property type="term" value="C:nucleus"/>
    <property type="evidence" value="ECO:0007669"/>
    <property type="project" value="TreeGrafter"/>
</dbReference>
<sequence>MANASANSNPNSLIVSFSGKNIETTVTDQASVVDAWISNIRSMYNGQQLIVGLDSEWRPNFRKYQNNKTAILQLCIETKCLIIQLFYLEHIPRSLRSFLRDPKVTFVGVEVARDAAKLSIEYGLQCHRTVDVRELAMNSWPSNFNRNPGLKDLASTVVGLSMPKQKRVTMSNWQSRVLDPLQTEYACIDAYASYRIGHRLLKET</sequence>
<dbReference type="Gene3D" id="3.30.420.10">
    <property type="entry name" value="Ribonuclease H-like superfamily/Ribonuclease H"/>
    <property type="match status" value="1"/>
</dbReference>